<reference evidence="2" key="1">
    <citation type="journal article" date="2016" name="Nature">
        <title>Genome evolution in the allotetraploid frog Xenopus laevis.</title>
        <authorList>
            <person name="Session A.M."/>
            <person name="Uno Y."/>
            <person name="Kwon T."/>
            <person name="Chapman J.A."/>
            <person name="Toyoda A."/>
            <person name="Takahashi S."/>
            <person name="Fukui A."/>
            <person name="Hikosaka A."/>
            <person name="Suzuki A."/>
            <person name="Kondo M."/>
            <person name="van Heeringen S.J."/>
            <person name="Quigley I."/>
            <person name="Heinz S."/>
            <person name="Ogino H."/>
            <person name="Ochi H."/>
            <person name="Hellsten U."/>
            <person name="Lyons J.B."/>
            <person name="Simakov O."/>
            <person name="Putnam N."/>
            <person name="Stites J."/>
            <person name="Kuroki Y."/>
            <person name="Tanaka T."/>
            <person name="Michiue T."/>
            <person name="Watanabe M."/>
            <person name="Bogdanovic O."/>
            <person name="Lister R."/>
            <person name="Georgiou G."/>
            <person name="Paranjpe S.S."/>
            <person name="van Kruijsbergen I."/>
            <person name="Shu S."/>
            <person name="Carlson J."/>
            <person name="Kinoshita T."/>
            <person name="Ohta Y."/>
            <person name="Mawaribuchi S."/>
            <person name="Jenkins J."/>
            <person name="Grimwood J."/>
            <person name="Schmutz J."/>
            <person name="Mitros T."/>
            <person name="Mozaffari S.V."/>
            <person name="Suzuki Y."/>
            <person name="Haramoto Y."/>
            <person name="Yamamoto T.S."/>
            <person name="Takagi C."/>
            <person name="Heald R."/>
            <person name="Miller K."/>
            <person name="Haudenschild C."/>
            <person name="Kitzman J."/>
            <person name="Nakayama T."/>
            <person name="Izutsu Y."/>
            <person name="Robert J."/>
            <person name="Fortriede J."/>
            <person name="Burns K."/>
            <person name="Lotay V."/>
            <person name="Karimi K."/>
            <person name="Yasuoka Y."/>
            <person name="Dichmann D.S."/>
            <person name="Flajnik M.F."/>
            <person name="Houston D.W."/>
            <person name="Shendure J."/>
            <person name="DuPasquier L."/>
            <person name="Vize P.D."/>
            <person name="Zorn A.M."/>
            <person name="Ito M."/>
            <person name="Marcotte E.M."/>
            <person name="Wallingford J.B."/>
            <person name="Ito Y."/>
            <person name="Asashima M."/>
            <person name="Ueno N."/>
            <person name="Matsuda Y."/>
            <person name="Veenstra G.J."/>
            <person name="Fujiyama A."/>
            <person name="Harland R.M."/>
            <person name="Taira M."/>
            <person name="Rokhsar D.S."/>
        </authorList>
    </citation>
    <scope>NUCLEOTIDE SEQUENCE [LARGE SCALE GENOMIC DNA]</scope>
    <source>
        <strain evidence="2">J</strain>
    </source>
</reference>
<accession>A0A974HXM6</accession>
<proteinExistence type="predicted"/>
<dbReference type="EMBL" id="CM004468">
    <property type="protein sequence ID" value="OCT93965.1"/>
    <property type="molecule type" value="Genomic_DNA"/>
</dbReference>
<sequence>LQKKKKKQQCNLCSWTQVSQNKIMSKGSLPSDRYVIPCITIFKDFEQVHIAFAIMKVFVEVQNWGFPMYGPLVVVGLKPSLAHLYTRVLVQ</sequence>
<name>A0A974HXM6_XENLA</name>
<feature type="non-terminal residue" evidence="1">
    <location>
        <position position="1"/>
    </location>
</feature>
<evidence type="ECO:0000313" key="2">
    <source>
        <dbReference type="Proteomes" id="UP000694892"/>
    </source>
</evidence>
<dbReference type="Proteomes" id="UP000694892">
    <property type="component" value="Chromosome 2L"/>
</dbReference>
<evidence type="ECO:0000313" key="1">
    <source>
        <dbReference type="EMBL" id="OCT93965.1"/>
    </source>
</evidence>
<gene>
    <name evidence="1" type="ORF">XELAEV_18011628mg</name>
</gene>
<dbReference type="AlphaFoldDB" id="A0A974HXM6"/>
<protein>
    <submittedName>
        <fullName evidence="1">Uncharacterized protein</fullName>
    </submittedName>
</protein>
<organism evidence="1 2">
    <name type="scientific">Xenopus laevis</name>
    <name type="common">African clawed frog</name>
    <dbReference type="NCBI Taxonomy" id="8355"/>
    <lineage>
        <taxon>Eukaryota</taxon>
        <taxon>Metazoa</taxon>
        <taxon>Chordata</taxon>
        <taxon>Craniata</taxon>
        <taxon>Vertebrata</taxon>
        <taxon>Euteleostomi</taxon>
        <taxon>Amphibia</taxon>
        <taxon>Batrachia</taxon>
        <taxon>Anura</taxon>
        <taxon>Pipoidea</taxon>
        <taxon>Pipidae</taxon>
        <taxon>Xenopodinae</taxon>
        <taxon>Xenopus</taxon>
        <taxon>Xenopus</taxon>
    </lineage>
</organism>